<evidence type="ECO:0000256" key="1">
    <source>
        <dbReference type="ARBA" id="ARBA00023268"/>
    </source>
</evidence>
<dbReference type="InterPro" id="IPR050951">
    <property type="entry name" value="Retrovirus_Pol_polyprotein"/>
</dbReference>
<proteinExistence type="predicted"/>
<dbReference type="Gene3D" id="3.30.70.270">
    <property type="match status" value="2"/>
</dbReference>
<dbReference type="AlphaFoldDB" id="A0A2I4EPE4"/>
<dbReference type="GeneID" id="108991472"/>
<keyword evidence="2" id="KW-1185">Reference proteome</keyword>
<dbReference type="Proteomes" id="UP000235220">
    <property type="component" value="Chromosome 13"/>
</dbReference>
<accession>A0A2I4EPE4</accession>
<dbReference type="GO" id="GO:0003824">
    <property type="term" value="F:catalytic activity"/>
    <property type="evidence" value="ECO:0007669"/>
    <property type="project" value="UniProtKB-KW"/>
</dbReference>
<dbReference type="RefSeq" id="XP_018821272.1">
    <property type="nucleotide sequence ID" value="XM_018965727.1"/>
</dbReference>
<evidence type="ECO:0000313" key="2">
    <source>
        <dbReference type="Proteomes" id="UP000235220"/>
    </source>
</evidence>
<dbReference type="SUPFAM" id="SSF56672">
    <property type="entry name" value="DNA/RNA polymerases"/>
    <property type="match status" value="1"/>
</dbReference>
<dbReference type="OrthoDB" id="415724at2759"/>
<dbReference type="PANTHER" id="PTHR37984">
    <property type="entry name" value="PROTEIN CBG26694"/>
    <property type="match status" value="1"/>
</dbReference>
<dbReference type="FunFam" id="3.30.70.270:FF:000020">
    <property type="entry name" value="Transposon Tf2-6 polyprotein-like Protein"/>
    <property type="match status" value="1"/>
</dbReference>
<dbReference type="STRING" id="51240.A0A2I4EPE4"/>
<protein>
    <submittedName>
        <fullName evidence="3">Uncharacterized mitochondrial protein AtMg00860-like</fullName>
    </submittedName>
</protein>
<dbReference type="KEGG" id="jre:108991472"/>
<evidence type="ECO:0000313" key="3">
    <source>
        <dbReference type="RefSeq" id="XP_018821272.1"/>
    </source>
</evidence>
<dbReference type="InterPro" id="IPR012337">
    <property type="entry name" value="RNaseH-like_sf"/>
</dbReference>
<reference evidence="3" key="1">
    <citation type="submission" date="2025-08" db="UniProtKB">
        <authorList>
            <consortium name="RefSeq"/>
        </authorList>
    </citation>
    <scope>IDENTIFICATION</scope>
    <source>
        <tissue evidence="3">Leaves</tissue>
    </source>
</reference>
<dbReference type="Gramene" id="Jr13_21060_p1">
    <property type="protein sequence ID" value="cds.Jr13_21060_p1"/>
    <property type="gene ID" value="Jr13_21060"/>
</dbReference>
<dbReference type="InterPro" id="IPR008906">
    <property type="entry name" value="HATC_C_dom"/>
</dbReference>
<dbReference type="InterPro" id="IPR043128">
    <property type="entry name" value="Rev_trsase/Diguanyl_cyclase"/>
</dbReference>
<gene>
    <name evidence="3" type="primary">LOC108991472</name>
</gene>
<dbReference type="Pfam" id="PF05699">
    <property type="entry name" value="Dimer_Tnp_hAT"/>
    <property type="match status" value="1"/>
</dbReference>
<dbReference type="PANTHER" id="PTHR37984:SF5">
    <property type="entry name" value="PROTEIN NYNRIN-LIKE"/>
    <property type="match status" value="1"/>
</dbReference>
<dbReference type="InterPro" id="IPR041577">
    <property type="entry name" value="RT_RNaseH_2"/>
</dbReference>
<dbReference type="SUPFAM" id="SSF53098">
    <property type="entry name" value="Ribonuclease H-like"/>
    <property type="match status" value="1"/>
</dbReference>
<organism evidence="2 3">
    <name type="scientific">Juglans regia</name>
    <name type="common">English walnut</name>
    <dbReference type="NCBI Taxonomy" id="51240"/>
    <lineage>
        <taxon>Eukaryota</taxon>
        <taxon>Viridiplantae</taxon>
        <taxon>Streptophyta</taxon>
        <taxon>Embryophyta</taxon>
        <taxon>Tracheophyta</taxon>
        <taxon>Spermatophyta</taxon>
        <taxon>Magnoliopsida</taxon>
        <taxon>eudicotyledons</taxon>
        <taxon>Gunneridae</taxon>
        <taxon>Pentapetalae</taxon>
        <taxon>rosids</taxon>
        <taxon>fabids</taxon>
        <taxon>Fagales</taxon>
        <taxon>Juglandaceae</taxon>
        <taxon>Juglans</taxon>
    </lineage>
</organism>
<dbReference type="GO" id="GO:0046983">
    <property type="term" value="F:protein dimerization activity"/>
    <property type="evidence" value="ECO:0007669"/>
    <property type="project" value="InterPro"/>
</dbReference>
<dbReference type="InterPro" id="IPR043502">
    <property type="entry name" value="DNA/RNA_pol_sf"/>
</dbReference>
<sequence>MEDIEAPGATFQILTWWKVNSGKFPVLSQIARDVLVILITTVASESAFSTGGHFLDVYWSSLSLTTIEALVCIQNWLSSTPIEIDTVDAQSYRLESDIILVYSKNVEDHESHLRMVVGKLKEHQLFAKLNKSEFWLEKAKFFGHVISREGVTVDSSKIEVVMEWQHPIMIHEVRSFLGLAGYNRRFVKRFSKLSCSLMTLTRTNVKFIWTKQCEQSFEELKRRLTIAPVLALPEPYKPFVVYSDASNYGLGCVLTQEGRVLAYVSRQSKELELAAVVFT</sequence>
<keyword evidence="1" id="KW-0511">Multifunctional enzyme</keyword>
<name>A0A2I4EPE4_JUGRE</name>
<dbReference type="Pfam" id="PF17919">
    <property type="entry name" value="RT_RNaseH_2"/>
    <property type="match status" value="1"/>
</dbReference>